<evidence type="ECO:0000313" key="3">
    <source>
        <dbReference type="Proteomes" id="UP000604046"/>
    </source>
</evidence>
<dbReference type="AlphaFoldDB" id="A0A812JVA8"/>
<organism evidence="2 3">
    <name type="scientific">Symbiodinium natans</name>
    <dbReference type="NCBI Taxonomy" id="878477"/>
    <lineage>
        <taxon>Eukaryota</taxon>
        <taxon>Sar</taxon>
        <taxon>Alveolata</taxon>
        <taxon>Dinophyceae</taxon>
        <taxon>Suessiales</taxon>
        <taxon>Symbiodiniaceae</taxon>
        <taxon>Symbiodinium</taxon>
    </lineage>
</organism>
<evidence type="ECO:0000313" key="2">
    <source>
        <dbReference type="EMBL" id="CAE7211608.1"/>
    </source>
</evidence>
<keyword evidence="3" id="KW-1185">Reference proteome</keyword>
<feature type="compositionally biased region" description="Basic and acidic residues" evidence="1">
    <location>
        <begin position="85"/>
        <end position="95"/>
    </location>
</feature>
<feature type="region of interest" description="Disordered" evidence="1">
    <location>
        <begin position="70"/>
        <end position="112"/>
    </location>
</feature>
<proteinExistence type="predicted"/>
<accession>A0A812JVA8</accession>
<comment type="caution">
    <text evidence="2">The sequence shown here is derived from an EMBL/GenBank/DDBJ whole genome shotgun (WGS) entry which is preliminary data.</text>
</comment>
<gene>
    <name evidence="2" type="ORF">SNAT2548_LOCUS7123</name>
</gene>
<name>A0A812JVA8_9DINO</name>
<feature type="compositionally biased region" description="Basic and acidic residues" evidence="1">
    <location>
        <begin position="102"/>
        <end position="112"/>
    </location>
</feature>
<dbReference type="EMBL" id="CAJNDS010000491">
    <property type="protein sequence ID" value="CAE7211608.1"/>
    <property type="molecule type" value="Genomic_DNA"/>
</dbReference>
<protein>
    <submittedName>
        <fullName evidence="2">Uncharacterized protein</fullName>
    </submittedName>
</protein>
<evidence type="ECO:0000256" key="1">
    <source>
        <dbReference type="SAM" id="MobiDB-lite"/>
    </source>
</evidence>
<dbReference type="Proteomes" id="UP000604046">
    <property type="component" value="Unassembled WGS sequence"/>
</dbReference>
<sequence length="112" mass="12660">MFLCRNWLQLGVAQARLADALQKDSCVLVPLVPMPTERCDCVTAMPRLGAGQHRQVRAVAMTSATFAEQKAVKQKPTQTQKLLRRRTERETESLRKSVLRHGRGEREVAPYS</sequence>
<reference evidence="2" key="1">
    <citation type="submission" date="2021-02" db="EMBL/GenBank/DDBJ databases">
        <authorList>
            <person name="Dougan E. K."/>
            <person name="Rhodes N."/>
            <person name="Thang M."/>
            <person name="Chan C."/>
        </authorList>
    </citation>
    <scope>NUCLEOTIDE SEQUENCE</scope>
</reference>